<dbReference type="CDD" id="cd06223">
    <property type="entry name" value="PRTases_typeI"/>
    <property type="match status" value="1"/>
</dbReference>
<keyword evidence="2" id="KW-0328">Glycosyltransferase</keyword>
<dbReference type="GO" id="GO:0016757">
    <property type="term" value="F:glycosyltransferase activity"/>
    <property type="evidence" value="ECO:0007669"/>
    <property type="project" value="UniProtKB-KW"/>
</dbReference>
<organism evidence="2 3">
    <name type="scientific">Thiomicrorhabdus immobilis</name>
    <dbReference type="NCBI Taxonomy" id="2791037"/>
    <lineage>
        <taxon>Bacteria</taxon>
        <taxon>Pseudomonadati</taxon>
        <taxon>Pseudomonadota</taxon>
        <taxon>Gammaproteobacteria</taxon>
        <taxon>Thiotrichales</taxon>
        <taxon>Piscirickettsiaceae</taxon>
        <taxon>Thiomicrorhabdus</taxon>
    </lineage>
</organism>
<keyword evidence="3" id="KW-1185">Reference proteome</keyword>
<dbReference type="InterPro" id="IPR029057">
    <property type="entry name" value="PRTase-like"/>
</dbReference>
<dbReference type="RefSeq" id="WP_237260938.1">
    <property type="nucleotide sequence ID" value="NZ_AP024202.1"/>
</dbReference>
<reference evidence="2" key="1">
    <citation type="journal article" date="2022" name="Arch. Microbiol.">
        <title>Thiomicrorhabdus immobilis sp. nov., a mesophilic sulfur-oxidizing bacterium isolated from sediment of a brackish lake in northern Japan.</title>
        <authorList>
            <person name="Kojima H."/>
            <person name="Mochizuki J."/>
            <person name="Kanda M."/>
            <person name="Watanabe T."/>
            <person name="Fukui M."/>
        </authorList>
    </citation>
    <scope>NUCLEOTIDE SEQUENCE</scope>
    <source>
        <strain evidence="2">Am19</strain>
    </source>
</reference>
<feature type="domain" description="Phosphoribosyltransferase" evidence="1">
    <location>
        <begin position="13"/>
        <end position="179"/>
    </location>
</feature>
<accession>A0ABN6CX46</accession>
<protein>
    <submittedName>
        <fullName evidence="2">Phosphoribosyltransferase</fullName>
    </submittedName>
</protein>
<evidence type="ECO:0000313" key="3">
    <source>
        <dbReference type="Proteomes" id="UP001054820"/>
    </source>
</evidence>
<dbReference type="EMBL" id="AP024202">
    <property type="protein sequence ID" value="BCN93656.1"/>
    <property type="molecule type" value="Genomic_DNA"/>
</dbReference>
<sequence>MQLPIPNRCVAGQWLAELLQQEPQIENPVVLALPRGGVPVAYEIASAFKAPLDLILVRKLGAPHFPELAMGAIATGNIKFINPNVVNAYQISEDDIAEVEAHERQELERREIAYRGNRPHVNLTGRNVIIVDDGLATGATMHVAIDAVRLKLPNSITVAVPVASPDTVAAISKTVDNIICPFQPYNLSSIGQWYSDFSQVSDSQVKQQLDQAWQQ</sequence>
<evidence type="ECO:0000313" key="2">
    <source>
        <dbReference type="EMBL" id="BCN93656.1"/>
    </source>
</evidence>
<dbReference type="SUPFAM" id="SSF53271">
    <property type="entry name" value="PRTase-like"/>
    <property type="match status" value="1"/>
</dbReference>
<name>A0ABN6CX46_9GAMM</name>
<dbReference type="Proteomes" id="UP001054820">
    <property type="component" value="Chromosome"/>
</dbReference>
<proteinExistence type="predicted"/>
<evidence type="ECO:0000259" key="1">
    <source>
        <dbReference type="Pfam" id="PF00156"/>
    </source>
</evidence>
<dbReference type="Gene3D" id="3.30.1310.20">
    <property type="entry name" value="PRTase-like"/>
    <property type="match status" value="1"/>
</dbReference>
<gene>
    <name evidence="2" type="ORF">THMIRHAM_14410</name>
</gene>
<dbReference type="Pfam" id="PF00156">
    <property type="entry name" value="Pribosyltran"/>
    <property type="match status" value="1"/>
</dbReference>
<dbReference type="Gene3D" id="3.40.50.2020">
    <property type="match status" value="1"/>
</dbReference>
<dbReference type="InterPro" id="IPR000836">
    <property type="entry name" value="PRTase_dom"/>
</dbReference>
<keyword evidence="2" id="KW-0808">Transferase</keyword>